<evidence type="ECO:0000313" key="1">
    <source>
        <dbReference type="EMBL" id="GAH38710.1"/>
    </source>
</evidence>
<comment type="caution">
    <text evidence="1">The sequence shown here is derived from an EMBL/GenBank/DDBJ whole genome shotgun (WGS) entry which is preliminary data.</text>
</comment>
<organism evidence="1">
    <name type="scientific">marine sediment metagenome</name>
    <dbReference type="NCBI Taxonomy" id="412755"/>
    <lineage>
        <taxon>unclassified sequences</taxon>
        <taxon>metagenomes</taxon>
        <taxon>ecological metagenomes</taxon>
    </lineage>
</organism>
<proteinExistence type="predicted"/>
<dbReference type="AlphaFoldDB" id="X1G1M7"/>
<name>X1G1M7_9ZZZZ</name>
<accession>X1G1M7</accession>
<sequence>MTKVKGTVTSHKKIESIMKLLKKFQSEAVLADFKT</sequence>
<protein>
    <submittedName>
        <fullName evidence="1">Uncharacterized protein</fullName>
    </submittedName>
</protein>
<gene>
    <name evidence="1" type="ORF">S03H2_26063</name>
</gene>
<feature type="non-terminal residue" evidence="1">
    <location>
        <position position="35"/>
    </location>
</feature>
<dbReference type="EMBL" id="BARU01014959">
    <property type="protein sequence ID" value="GAH38710.1"/>
    <property type="molecule type" value="Genomic_DNA"/>
</dbReference>
<reference evidence="1" key="1">
    <citation type="journal article" date="2014" name="Front. Microbiol.">
        <title>High frequency of phylogenetically diverse reductive dehalogenase-homologous genes in deep subseafloor sedimentary metagenomes.</title>
        <authorList>
            <person name="Kawai M."/>
            <person name="Futagami T."/>
            <person name="Toyoda A."/>
            <person name="Takaki Y."/>
            <person name="Nishi S."/>
            <person name="Hori S."/>
            <person name="Arai W."/>
            <person name="Tsubouchi T."/>
            <person name="Morono Y."/>
            <person name="Uchiyama I."/>
            <person name="Ito T."/>
            <person name="Fujiyama A."/>
            <person name="Inagaki F."/>
            <person name="Takami H."/>
        </authorList>
    </citation>
    <scope>NUCLEOTIDE SEQUENCE</scope>
    <source>
        <strain evidence="1">Expedition CK06-06</strain>
    </source>
</reference>